<comment type="caution">
    <text evidence="1">The sequence shown here is derived from an EMBL/GenBank/DDBJ whole genome shotgun (WGS) entry which is preliminary data.</text>
</comment>
<evidence type="ECO:0000313" key="2">
    <source>
        <dbReference type="Proteomes" id="UP001605036"/>
    </source>
</evidence>
<organism evidence="1 2">
    <name type="scientific">Riccia fluitans</name>
    <dbReference type="NCBI Taxonomy" id="41844"/>
    <lineage>
        <taxon>Eukaryota</taxon>
        <taxon>Viridiplantae</taxon>
        <taxon>Streptophyta</taxon>
        <taxon>Embryophyta</taxon>
        <taxon>Marchantiophyta</taxon>
        <taxon>Marchantiopsida</taxon>
        <taxon>Marchantiidae</taxon>
        <taxon>Marchantiales</taxon>
        <taxon>Ricciaceae</taxon>
        <taxon>Riccia</taxon>
    </lineage>
</organism>
<dbReference type="AlphaFoldDB" id="A0ABD1ZTB7"/>
<reference evidence="1 2" key="1">
    <citation type="submission" date="2024-09" db="EMBL/GenBank/DDBJ databases">
        <title>Chromosome-scale assembly of Riccia fluitans.</title>
        <authorList>
            <person name="Paukszto L."/>
            <person name="Sawicki J."/>
            <person name="Karawczyk K."/>
            <person name="Piernik-Szablinska J."/>
            <person name="Szczecinska M."/>
            <person name="Mazdziarz M."/>
        </authorList>
    </citation>
    <scope>NUCLEOTIDE SEQUENCE [LARGE SCALE GENOMIC DNA]</scope>
    <source>
        <strain evidence="1">Rf_01</strain>
        <tissue evidence="1">Aerial parts of the thallus</tissue>
    </source>
</reference>
<dbReference type="EMBL" id="JBHFFA010000001">
    <property type="protein sequence ID" value="KAL2653584.1"/>
    <property type="molecule type" value="Genomic_DNA"/>
</dbReference>
<evidence type="ECO:0000313" key="1">
    <source>
        <dbReference type="EMBL" id="KAL2653584.1"/>
    </source>
</evidence>
<dbReference type="Proteomes" id="UP001605036">
    <property type="component" value="Unassembled WGS sequence"/>
</dbReference>
<proteinExistence type="predicted"/>
<keyword evidence="2" id="KW-1185">Reference proteome</keyword>
<name>A0ABD1ZTB7_9MARC</name>
<protein>
    <recommendedName>
        <fullName evidence="3">Reverse transcriptase domain-containing protein</fullName>
    </recommendedName>
</protein>
<gene>
    <name evidence="1" type="ORF">R1flu_021712</name>
</gene>
<evidence type="ECO:0008006" key="3">
    <source>
        <dbReference type="Google" id="ProtNLM"/>
    </source>
</evidence>
<sequence length="240" mass="26525">MVFELLRDCFTPEDLASGFDLLFDLCTHIAQGRVFASTAYLLGASRLLALEKPSGGVRPIVVGEVLYQLVAHTLGFQFWKDLADHFSPLKFGVATHGGCETIIHGLRATLDLHPDWVVLQVDIQNAFNTVYWEALFCELCVATGSLDQLFPFVCSFYARRLPLYFSHCSHEDEVSLLSSELGTRQGEPLDGALFALAHLRALRTTASEHPLCLFPSLADAELPLLGDPHIAFGLLSRCYP</sequence>
<accession>A0ABD1ZTB7</accession>